<evidence type="ECO:0000256" key="6">
    <source>
        <dbReference type="ARBA" id="ARBA00023136"/>
    </source>
</evidence>
<dbReference type="PANTHER" id="PTHR43163">
    <property type="entry name" value="DIPEPTIDE TRANSPORT SYSTEM PERMEASE PROTEIN DPPB-RELATED"/>
    <property type="match status" value="1"/>
</dbReference>
<dbReference type="GO" id="GO:0055085">
    <property type="term" value="P:transmembrane transport"/>
    <property type="evidence" value="ECO:0007669"/>
    <property type="project" value="InterPro"/>
</dbReference>
<keyword evidence="6 7" id="KW-0472">Membrane</keyword>
<comment type="subcellular location">
    <subcellularLocation>
        <location evidence="1 7">Cell membrane</location>
        <topology evidence="1 7">Multi-pass membrane protein</topology>
    </subcellularLocation>
</comment>
<comment type="similarity">
    <text evidence="7">Belongs to the binding-protein-dependent transport system permease family.</text>
</comment>
<keyword evidence="5 7" id="KW-1133">Transmembrane helix</keyword>
<keyword evidence="3" id="KW-1003">Cell membrane</keyword>
<dbReference type="RefSeq" id="WP_154528706.1">
    <property type="nucleotide sequence ID" value="NZ_VUNH01000005.1"/>
</dbReference>
<accession>A0A6L5YBQ0</accession>
<evidence type="ECO:0000313" key="10">
    <source>
        <dbReference type="Proteomes" id="UP000473699"/>
    </source>
</evidence>
<feature type="domain" description="ABC transmembrane type-1" evidence="8">
    <location>
        <begin position="95"/>
        <end position="296"/>
    </location>
</feature>
<organism evidence="9 10">
    <name type="scientific">Pyramidobacter porci</name>
    <dbReference type="NCBI Taxonomy" id="2605789"/>
    <lineage>
        <taxon>Bacteria</taxon>
        <taxon>Thermotogati</taxon>
        <taxon>Synergistota</taxon>
        <taxon>Synergistia</taxon>
        <taxon>Synergistales</taxon>
        <taxon>Dethiosulfovibrionaceae</taxon>
        <taxon>Pyramidobacter</taxon>
    </lineage>
</organism>
<feature type="transmembrane region" description="Helical" evidence="7">
    <location>
        <begin position="173"/>
        <end position="191"/>
    </location>
</feature>
<proteinExistence type="inferred from homology"/>
<feature type="transmembrane region" description="Helical" evidence="7">
    <location>
        <begin position="9"/>
        <end position="27"/>
    </location>
</feature>
<dbReference type="PANTHER" id="PTHR43163:SF6">
    <property type="entry name" value="DIPEPTIDE TRANSPORT SYSTEM PERMEASE PROTEIN DPPB-RELATED"/>
    <property type="match status" value="1"/>
</dbReference>
<keyword evidence="2 7" id="KW-0813">Transport</keyword>
<feature type="transmembrane region" description="Helical" evidence="7">
    <location>
        <begin position="227"/>
        <end position="253"/>
    </location>
</feature>
<evidence type="ECO:0000256" key="4">
    <source>
        <dbReference type="ARBA" id="ARBA00022692"/>
    </source>
</evidence>
<dbReference type="InterPro" id="IPR000515">
    <property type="entry name" value="MetI-like"/>
</dbReference>
<dbReference type="Pfam" id="PF19300">
    <property type="entry name" value="BPD_transp_1_N"/>
    <property type="match status" value="1"/>
</dbReference>
<dbReference type="AlphaFoldDB" id="A0A6L5YBQ0"/>
<dbReference type="InterPro" id="IPR045621">
    <property type="entry name" value="BPD_transp_1_N"/>
</dbReference>
<feature type="transmembrane region" description="Helical" evidence="7">
    <location>
        <begin position="95"/>
        <end position="119"/>
    </location>
</feature>
<evidence type="ECO:0000256" key="2">
    <source>
        <dbReference type="ARBA" id="ARBA00022448"/>
    </source>
</evidence>
<dbReference type="PROSITE" id="PS50928">
    <property type="entry name" value="ABC_TM1"/>
    <property type="match status" value="1"/>
</dbReference>
<evidence type="ECO:0000256" key="3">
    <source>
        <dbReference type="ARBA" id="ARBA00022475"/>
    </source>
</evidence>
<name>A0A6L5YBQ0_9BACT</name>
<comment type="caution">
    <text evidence="9">The sequence shown here is derived from an EMBL/GenBank/DDBJ whole genome shotgun (WGS) entry which is preliminary data.</text>
</comment>
<sequence length="317" mass="34645">MSRYIFRRLLMLVPVVLGVALFIFAVMDFTPGDPAVMILGEGATEAEYAALHAKLGLNDPLLVRYARYIWNALHGDFGVSYRTGLPVFQEIASRLPYTFVLAVVSTIIAVTIGLPVGVFSAVKQYSLADNFALGCALLLTSMPTFWLAMMLVLGFSLKMRWLPAMGVTGWKNFILPAIATASSSTASLLRMTRSTMLEVIRQDYIRTARAKGAKESRVIFDHALRNALLPVVTLIGVNFGVALGGTIVIEQVFAIPGLGQLMVNAIRTKDTPMVIASLLFTAVIASLINLLVDILYAYIDPRLRAKFTVAKKRRVSA</sequence>
<protein>
    <submittedName>
        <fullName evidence="9">ABC transporter permease</fullName>
    </submittedName>
</protein>
<evidence type="ECO:0000256" key="5">
    <source>
        <dbReference type="ARBA" id="ARBA00022989"/>
    </source>
</evidence>
<dbReference type="EMBL" id="VUNH01000005">
    <property type="protein sequence ID" value="MST55619.1"/>
    <property type="molecule type" value="Genomic_DNA"/>
</dbReference>
<evidence type="ECO:0000256" key="7">
    <source>
        <dbReference type="RuleBase" id="RU363032"/>
    </source>
</evidence>
<keyword evidence="4 7" id="KW-0812">Transmembrane</keyword>
<feature type="transmembrane region" description="Helical" evidence="7">
    <location>
        <begin position="273"/>
        <end position="299"/>
    </location>
</feature>
<dbReference type="Gene3D" id="1.10.3720.10">
    <property type="entry name" value="MetI-like"/>
    <property type="match status" value="1"/>
</dbReference>
<evidence type="ECO:0000259" key="8">
    <source>
        <dbReference type="PROSITE" id="PS50928"/>
    </source>
</evidence>
<keyword evidence="10" id="KW-1185">Reference proteome</keyword>
<gene>
    <name evidence="9" type="ORF">FYJ74_06170</name>
</gene>
<evidence type="ECO:0000256" key="1">
    <source>
        <dbReference type="ARBA" id="ARBA00004651"/>
    </source>
</evidence>
<evidence type="ECO:0000313" key="9">
    <source>
        <dbReference type="EMBL" id="MST55619.1"/>
    </source>
</evidence>
<dbReference type="InterPro" id="IPR035906">
    <property type="entry name" value="MetI-like_sf"/>
</dbReference>
<dbReference type="GO" id="GO:0005886">
    <property type="term" value="C:plasma membrane"/>
    <property type="evidence" value="ECO:0007669"/>
    <property type="project" value="UniProtKB-SubCell"/>
</dbReference>
<dbReference type="Pfam" id="PF00528">
    <property type="entry name" value="BPD_transp_1"/>
    <property type="match status" value="1"/>
</dbReference>
<feature type="transmembrane region" description="Helical" evidence="7">
    <location>
        <begin position="131"/>
        <end position="153"/>
    </location>
</feature>
<dbReference type="Proteomes" id="UP000473699">
    <property type="component" value="Unassembled WGS sequence"/>
</dbReference>
<dbReference type="SUPFAM" id="SSF161098">
    <property type="entry name" value="MetI-like"/>
    <property type="match status" value="1"/>
</dbReference>
<reference evidence="9 10" key="1">
    <citation type="submission" date="2019-08" db="EMBL/GenBank/DDBJ databases">
        <title>In-depth cultivation of the pig gut microbiome towards novel bacterial diversity and tailored functional studies.</title>
        <authorList>
            <person name="Wylensek D."/>
            <person name="Hitch T.C.A."/>
            <person name="Clavel T."/>
        </authorList>
    </citation>
    <scope>NUCLEOTIDE SEQUENCE [LARGE SCALE GENOMIC DNA]</scope>
    <source>
        <strain evidence="9 10">SM-530-WT-4B</strain>
    </source>
</reference>
<dbReference type="CDD" id="cd06261">
    <property type="entry name" value="TM_PBP2"/>
    <property type="match status" value="1"/>
</dbReference>